<feature type="region of interest" description="Disordered" evidence="9">
    <location>
        <begin position="124"/>
        <end position="171"/>
    </location>
</feature>
<dbReference type="InterPro" id="IPR007199">
    <property type="entry name" value="Rep_factor-A_N"/>
</dbReference>
<evidence type="ECO:0000259" key="12">
    <source>
        <dbReference type="PROSITE" id="PS50209"/>
    </source>
</evidence>
<protein>
    <recommendedName>
        <fullName evidence="2">Replication protein A 70 kDa DNA-binding subunit</fullName>
    </recommendedName>
</protein>
<evidence type="ECO:0000256" key="7">
    <source>
        <dbReference type="ARBA" id="ARBA00023145"/>
    </source>
</evidence>
<evidence type="ECO:0000256" key="9">
    <source>
        <dbReference type="SAM" id="MobiDB-lite"/>
    </source>
</evidence>
<dbReference type="Gene3D" id="2.40.50.140">
    <property type="entry name" value="Nucleic acid-binding proteins"/>
    <property type="match status" value="2"/>
</dbReference>
<organism evidence="13 14">
    <name type="scientific">Priapulus caudatus</name>
    <name type="common">Priapulid worm</name>
    <dbReference type="NCBI Taxonomy" id="37621"/>
    <lineage>
        <taxon>Eukaryota</taxon>
        <taxon>Metazoa</taxon>
        <taxon>Ecdysozoa</taxon>
        <taxon>Scalidophora</taxon>
        <taxon>Priapulida</taxon>
        <taxon>Priapulimorpha</taxon>
        <taxon>Priapulimorphida</taxon>
        <taxon>Priapulidae</taxon>
        <taxon>Priapulus</taxon>
    </lineage>
</organism>
<dbReference type="InterPro" id="IPR001309">
    <property type="entry name" value="Pept_C14_p20"/>
</dbReference>
<dbReference type="GeneID" id="106806852"/>
<dbReference type="Gene3D" id="3.40.50.1460">
    <property type="match status" value="1"/>
</dbReference>
<dbReference type="SUPFAM" id="SSF52129">
    <property type="entry name" value="Caspase-like"/>
    <property type="match status" value="1"/>
</dbReference>
<keyword evidence="3" id="KW-0645">Protease</keyword>
<sequence length="728" mass="81202">MSYNLTQGAIKRIMNGEELHQPVLQILGIKKLAGSQSSGLDRYRLLLSDGQHSIASAMLATQLNGLVESGQLEANTVIQLEKYLCNKVQPDRKVVIMLQVSVVAPGAEVGGMIGSPVTYQSAAGDTQANSNAPAASATKPNVSAPPAKKPSFYSNKAPAMPVGGNQERTPGSTQAAIFPIDSLTPYQNRWSIKVRVTKKTNIRTWSNSRGEGKLFSLDLIDESGEIRATAFNQECDKYFDMLELDKVYIITKAQLKTANKKFATIQNDYEMTFNRDTEVTLCMDESASIPKMSFNFVPISELAKVQKGAMIVARHGNAPTGMDPAHRKILTKNLVAFCNDLQVELVMVELEASGMFLQYHVDIIQAEKVEFNKRRKVVQLVQQSGPKAFDLFHRALQNTCQTHLANLLKPDVTVPFLRSRPPAAKRAAPSSTAKYLPSDTPANLIDIDVRPGRPAPYDPLDAYRMESSPSGLCLIVNNRAFERLRERRGTDIDSRNARLLFEGLGFEVLPEKKDLTVAQMREELEFFAARHDHRDCAVIVVLSHGTWRNGDEIHGVDGRPAGGPTLNFNKLLRMFGREQAPALKDKPKLFIIQACRGEDIDFGSPQTKSDVSDGYSPPWEKQMSEMEPRDPNMGDHIVFRSTMPGFLSWRNPERGSWFIQSLVQVFMKNACTDNINDLMTKVNQEVARIHQTRYGAKQMTMFESTLRKPFYFNPTGTVKQMTTHRNTA</sequence>
<keyword evidence="13" id="KW-1185">Reference proteome</keyword>
<feature type="region of interest" description="Disordered" evidence="9">
    <location>
        <begin position="602"/>
        <end position="633"/>
    </location>
</feature>
<dbReference type="InterPro" id="IPR002138">
    <property type="entry name" value="Pept_C14_p10"/>
</dbReference>
<evidence type="ECO:0000259" key="10">
    <source>
        <dbReference type="PROSITE" id="PS50207"/>
    </source>
</evidence>
<dbReference type="PRINTS" id="PR00376">
    <property type="entry name" value="IL1BCENZYME"/>
</dbReference>
<dbReference type="SUPFAM" id="SSF50249">
    <property type="entry name" value="Nucleic acid-binding proteins"/>
    <property type="match status" value="2"/>
</dbReference>
<dbReference type="InterPro" id="IPR002398">
    <property type="entry name" value="Pept_C14"/>
</dbReference>
<name>A0ABM1DX00_PRICU</name>
<evidence type="ECO:0000256" key="2">
    <source>
        <dbReference type="ARBA" id="ARBA00019850"/>
    </source>
</evidence>
<dbReference type="InterPro" id="IPR012340">
    <property type="entry name" value="NA-bd_OB-fold"/>
</dbReference>
<evidence type="ECO:0000256" key="6">
    <source>
        <dbReference type="ARBA" id="ARBA00022807"/>
    </source>
</evidence>
<dbReference type="Proteomes" id="UP000695022">
    <property type="component" value="Unplaced"/>
</dbReference>
<dbReference type="CDD" id="cd00032">
    <property type="entry name" value="CASc"/>
    <property type="match status" value="1"/>
</dbReference>
<keyword evidence="4" id="KW-0053">Apoptosis</keyword>
<dbReference type="PROSITE" id="PS50208">
    <property type="entry name" value="CASPASE_P20"/>
    <property type="match status" value="1"/>
</dbReference>
<dbReference type="PROSITE" id="PS01122">
    <property type="entry name" value="CASPASE_CYS"/>
    <property type="match status" value="1"/>
</dbReference>
<dbReference type="PANTHER" id="PTHR47901">
    <property type="entry name" value="CASPASE RECRUITMENT DOMAIN-CONTAINING PROTEIN 18"/>
    <property type="match status" value="1"/>
</dbReference>
<dbReference type="InterPro" id="IPR016129">
    <property type="entry name" value="Caspase_his_AS"/>
</dbReference>
<dbReference type="Pfam" id="PF01336">
    <property type="entry name" value="tRNA_anti-codon"/>
    <property type="match status" value="1"/>
</dbReference>
<feature type="compositionally biased region" description="Basic and acidic residues" evidence="9">
    <location>
        <begin position="622"/>
        <end position="633"/>
    </location>
</feature>
<dbReference type="Pfam" id="PF04057">
    <property type="entry name" value="Rep-A_N"/>
    <property type="match status" value="1"/>
</dbReference>
<dbReference type="InterPro" id="IPR033139">
    <property type="entry name" value="Caspase_cys_AS"/>
</dbReference>
<dbReference type="InterPro" id="IPR011600">
    <property type="entry name" value="Pept_C14_caspase"/>
</dbReference>
<dbReference type="InterPro" id="IPR015917">
    <property type="entry name" value="Pept_C14A"/>
</dbReference>
<dbReference type="Pfam" id="PF00619">
    <property type="entry name" value="CARD"/>
    <property type="match status" value="1"/>
</dbReference>
<dbReference type="InterPro" id="IPR004365">
    <property type="entry name" value="NA-bd_OB_tRNA"/>
</dbReference>
<dbReference type="PROSITE" id="PS01121">
    <property type="entry name" value="CASPASE_HIS"/>
    <property type="match status" value="1"/>
</dbReference>
<evidence type="ECO:0000313" key="13">
    <source>
        <dbReference type="Proteomes" id="UP000695022"/>
    </source>
</evidence>
<feature type="domain" description="CARD" evidence="12">
    <location>
        <begin position="322"/>
        <end position="411"/>
    </location>
</feature>
<evidence type="ECO:0000256" key="5">
    <source>
        <dbReference type="ARBA" id="ARBA00022801"/>
    </source>
</evidence>
<evidence type="ECO:0000259" key="11">
    <source>
        <dbReference type="PROSITE" id="PS50208"/>
    </source>
</evidence>
<evidence type="ECO:0000256" key="4">
    <source>
        <dbReference type="ARBA" id="ARBA00022703"/>
    </source>
</evidence>
<comment type="similarity">
    <text evidence="1 8">Belongs to the peptidase C14A family.</text>
</comment>
<dbReference type="Pfam" id="PF00656">
    <property type="entry name" value="Peptidase_C14"/>
    <property type="match status" value="1"/>
</dbReference>
<evidence type="ECO:0000256" key="3">
    <source>
        <dbReference type="ARBA" id="ARBA00022670"/>
    </source>
</evidence>
<evidence type="ECO:0000256" key="8">
    <source>
        <dbReference type="RuleBase" id="RU003971"/>
    </source>
</evidence>
<dbReference type="PANTHER" id="PTHR47901:SF8">
    <property type="entry name" value="CASPASE-3"/>
    <property type="match status" value="1"/>
</dbReference>
<accession>A0ABM1DX00</accession>
<dbReference type="CDD" id="cd04474">
    <property type="entry name" value="RPA1_DBD_A"/>
    <property type="match status" value="1"/>
</dbReference>
<dbReference type="CDD" id="cd01671">
    <property type="entry name" value="CARD"/>
    <property type="match status" value="1"/>
</dbReference>
<keyword evidence="5" id="KW-0378">Hydrolase</keyword>
<feature type="domain" description="Caspase family p20" evidence="11">
    <location>
        <begin position="469"/>
        <end position="599"/>
    </location>
</feature>
<keyword evidence="7" id="KW-0865">Zymogen</keyword>
<dbReference type="InterPro" id="IPR011029">
    <property type="entry name" value="DEATH-like_dom_sf"/>
</dbReference>
<dbReference type="RefSeq" id="XP_014664471.1">
    <property type="nucleotide sequence ID" value="XM_014808985.1"/>
</dbReference>
<keyword evidence="6" id="KW-0788">Thiol protease</keyword>
<gene>
    <name evidence="14" type="primary">LOC106806852</name>
</gene>
<proteinExistence type="inferred from homology"/>
<dbReference type="CDD" id="cd04477">
    <property type="entry name" value="RPA1N"/>
    <property type="match status" value="1"/>
</dbReference>
<dbReference type="PROSITE" id="PS50209">
    <property type="entry name" value="CARD"/>
    <property type="match status" value="1"/>
</dbReference>
<reference evidence="14" key="1">
    <citation type="submission" date="2025-08" db="UniProtKB">
        <authorList>
            <consortium name="RefSeq"/>
        </authorList>
    </citation>
    <scope>IDENTIFICATION</scope>
</reference>
<dbReference type="InterPro" id="IPR029030">
    <property type="entry name" value="Caspase-like_dom_sf"/>
</dbReference>
<evidence type="ECO:0000313" key="14">
    <source>
        <dbReference type="RefSeq" id="XP_014664471.1"/>
    </source>
</evidence>
<evidence type="ECO:0000256" key="1">
    <source>
        <dbReference type="ARBA" id="ARBA00010134"/>
    </source>
</evidence>
<dbReference type="PROSITE" id="PS50207">
    <property type="entry name" value="CASPASE_P10"/>
    <property type="match status" value="1"/>
</dbReference>
<feature type="domain" description="Caspase family p10" evidence="10">
    <location>
        <begin position="626"/>
        <end position="714"/>
    </location>
</feature>
<dbReference type="Gene3D" id="1.10.533.10">
    <property type="entry name" value="Death Domain, Fas"/>
    <property type="match status" value="1"/>
</dbReference>
<dbReference type="SUPFAM" id="SSF47986">
    <property type="entry name" value="DEATH domain"/>
    <property type="match status" value="1"/>
</dbReference>
<feature type="compositionally biased region" description="Polar residues" evidence="9">
    <location>
        <begin position="124"/>
        <end position="141"/>
    </location>
</feature>
<dbReference type="SMART" id="SM00115">
    <property type="entry name" value="CASc"/>
    <property type="match status" value="1"/>
</dbReference>
<dbReference type="InterPro" id="IPR001315">
    <property type="entry name" value="CARD"/>
</dbReference>
<dbReference type="SMART" id="SM00114">
    <property type="entry name" value="CARD"/>
    <property type="match status" value="1"/>
</dbReference>